<dbReference type="EMBL" id="AUZY01005105">
    <property type="protein sequence ID" value="EQD60019.1"/>
    <property type="molecule type" value="Genomic_DNA"/>
</dbReference>
<name>T1B0M8_9ZZZZ</name>
<dbReference type="InterPro" id="IPR007712">
    <property type="entry name" value="RelE/ParE_toxin"/>
</dbReference>
<sequence>MAAALIWSSESLDDIDALAQFIARDSPHHAQRVVEALLDLGDVIAAHPLAGRVVPELIDTTVRERFLYSYRIIYEVRPERIAVLAVLHGRRLLESIGERFEE</sequence>
<gene>
    <name evidence="3" type="ORF">B1B_07938</name>
    <name evidence="4" type="ORF">B2A_02996</name>
</gene>
<evidence type="ECO:0000256" key="2">
    <source>
        <dbReference type="ARBA" id="ARBA00022649"/>
    </source>
</evidence>
<evidence type="ECO:0000313" key="3">
    <source>
        <dbReference type="EMBL" id="EQD60019.1"/>
    </source>
</evidence>
<comment type="caution">
    <text evidence="4">The sequence shown here is derived from an EMBL/GenBank/DDBJ whole genome shotgun (WGS) entry which is preliminary data.</text>
</comment>
<accession>T1B0M8</accession>
<reference evidence="4" key="1">
    <citation type="submission" date="2013-08" db="EMBL/GenBank/DDBJ databases">
        <authorList>
            <person name="Mendez C."/>
            <person name="Richter M."/>
            <person name="Ferrer M."/>
            <person name="Sanchez J."/>
        </authorList>
    </citation>
    <scope>NUCLEOTIDE SEQUENCE</scope>
</reference>
<evidence type="ECO:0000313" key="4">
    <source>
        <dbReference type="EMBL" id="EQD62103.1"/>
    </source>
</evidence>
<proteinExistence type="inferred from homology"/>
<dbReference type="Pfam" id="PF05016">
    <property type="entry name" value="ParE_toxin"/>
    <property type="match status" value="1"/>
</dbReference>
<dbReference type="PANTHER" id="PTHR33755">
    <property type="entry name" value="TOXIN PARE1-RELATED"/>
    <property type="match status" value="1"/>
</dbReference>
<organism evidence="4">
    <name type="scientific">mine drainage metagenome</name>
    <dbReference type="NCBI Taxonomy" id="410659"/>
    <lineage>
        <taxon>unclassified sequences</taxon>
        <taxon>metagenomes</taxon>
        <taxon>ecological metagenomes</taxon>
    </lineage>
</organism>
<protein>
    <submittedName>
        <fullName evidence="4">Plasmid stabilization system</fullName>
    </submittedName>
</protein>
<reference evidence="4" key="2">
    <citation type="journal article" date="2014" name="ISME J.">
        <title>Microbial stratification in low pH oxic and suboxic macroscopic growths along an acid mine drainage.</title>
        <authorList>
            <person name="Mendez-Garcia C."/>
            <person name="Mesa V."/>
            <person name="Sprenger R.R."/>
            <person name="Richter M."/>
            <person name="Diez M.S."/>
            <person name="Solano J."/>
            <person name="Bargiela R."/>
            <person name="Golyshina O.V."/>
            <person name="Manteca A."/>
            <person name="Ramos J.L."/>
            <person name="Gallego J.R."/>
            <person name="Llorente I."/>
            <person name="Martins Dos Santos V.A."/>
            <person name="Jensen O.N."/>
            <person name="Pelaez A.I."/>
            <person name="Sanchez J."/>
            <person name="Ferrer M."/>
        </authorList>
    </citation>
    <scope>NUCLEOTIDE SEQUENCE</scope>
</reference>
<evidence type="ECO:0000256" key="1">
    <source>
        <dbReference type="ARBA" id="ARBA00006226"/>
    </source>
</evidence>
<comment type="similarity">
    <text evidence="1">Belongs to the RelE toxin family.</text>
</comment>
<dbReference type="InterPro" id="IPR051803">
    <property type="entry name" value="TA_system_RelE-like_toxin"/>
</dbReference>
<dbReference type="InterPro" id="IPR035093">
    <property type="entry name" value="RelE/ParE_toxin_dom_sf"/>
</dbReference>
<dbReference type="AlphaFoldDB" id="T1B0M8"/>
<dbReference type="Gene3D" id="3.30.2310.20">
    <property type="entry name" value="RelE-like"/>
    <property type="match status" value="1"/>
</dbReference>
<dbReference type="EMBL" id="AUZZ01002012">
    <property type="protein sequence ID" value="EQD62103.1"/>
    <property type="molecule type" value="Genomic_DNA"/>
</dbReference>
<keyword evidence="2" id="KW-1277">Toxin-antitoxin system</keyword>